<evidence type="ECO:0000256" key="3">
    <source>
        <dbReference type="ARBA" id="ARBA00023015"/>
    </source>
</evidence>
<feature type="compositionally biased region" description="Polar residues" evidence="6">
    <location>
        <begin position="112"/>
        <end position="121"/>
    </location>
</feature>
<accession>A0A9W8HCS8</accession>
<dbReference type="GO" id="GO:0006338">
    <property type="term" value="P:chromatin remodeling"/>
    <property type="evidence" value="ECO:0007669"/>
    <property type="project" value="InterPro"/>
</dbReference>
<evidence type="ECO:0000256" key="6">
    <source>
        <dbReference type="SAM" id="MobiDB-lite"/>
    </source>
</evidence>
<feature type="compositionally biased region" description="Low complexity" evidence="6">
    <location>
        <begin position="418"/>
        <end position="430"/>
    </location>
</feature>
<evidence type="ECO:0000259" key="7">
    <source>
        <dbReference type="SMART" id="SM00401"/>
    </source>
</evidence>
<dbReference type="GO" id="GO:0008270">
    <property type="term" value="F:zinc ion binding"/>
    <property type="evidence" value="ECO:0007669"/>
    <property type="project" value="InterPro"/>
</dbReference>
<feature type="domain" description="GATA-type" evidence="7">
    <location>
        <begin position="462"/>
        <end position="516"/>
    </location>
</feature>
<dbReference type="Pfam" id="PF00320">
    <property type="entry name" value="GATA"/>
    <property type="match status" value="1"/>
</dbReference>
<feature type="region of interest" description="Disordered" evidence="6">
    <location>
        <begin position="63"/>
        <end position="139"/>
    </location>
</feature>
<dbReference type="OrthoDB" id="10258327at2759"/>
<feature type="compositionally biased region" description="Polar residues" evidence="6">
    <location>
        <begin position="436"/>
        <end position="451"/>
    </location>
</feature>
<keyword evidence="9" id="KW-1185">Reference proteome</keyword>
<feature type="compositionally biased region" description="Gly residues" evidence="6">
    <location>
        <begin position="63"/>
        <end position="73"/>
    </location>
</feature>
<evidence type="ECO:0000313" key="9">
    <source>
        <dbReference type="Proteomes" id="UP001140217"/>
    </source>
</evidence>
<dbReference type="PANTHER" id="PTHR10019">
    <property type="entry name" value="SNF5"/>
    <property type="match status" value="1"/>
</dbReference>
<dbReference type="SMART" id="SM00401">
    <property type="entry name" value="ZnF_GATA"/>
    <property type="match status" value="1"/>
</dbReference>
<dbReference type="InterPro" id="IPR000679">
    <property type="entry name" value="Znf_GATA"/>
</dbReference>
<evidence type="ECO:0000313" key="8">
    <source>
        <dbReference type="EMBL" id="KAJ2779377.1"/>
    </source>
</evidence>
<keyword evidence="5" id="KW-0539">Nucleus</keyword>
<dbReference type="InterPro" id="IPR013088">
    <property type="entry name" value="Znf_NHR/GATA"/>
</dbReference>
<dbReference type="CDD" id="cd00202">
    <property type="entry name" value="ZnF_GATA"/>
    <property type="match status" value="1"/>
</dbReference>
<dbReference type="AlphaFoldDB" id="A0A9W8HCS8"/>
<evidence type="ECO:0000256" key="4">
    <source>
        <dbReference type="ARBA" id="ARBA00023163"/>
    </source>
</evidence>
<dbReference type="InterPro" id="IPR006939">
    <property type="entry name" value="SNF5"/>
</dbReference>
<dbReference type="EMBL" id="JANBUL010000180">
    <property type="protein sequence ID" value="KAJ2779377.1"/>
    <property type="molecule type" value="Genomic_DNA"/>
</dbReference>
<dbReference type="GO" id="GO:0000228">
    <property type="term" value="C:nuclear chromosome"/>
    <property type="evidence" value="ECO:0007669"/>
    <property type="project" value="InterPro"/>
</dbReference>
<comment type="caution">
    <text evidence="8">The sequence shown here is derived from an EMBL/GenBank/DDBJ whole genome shotgun (WGS) entry which is preliminary data.</text>
</comment>
<name>A0A9W8HCS8_9FUNG</name>
<dbReference type="GO" id="GO:0043565">
    <property type="term" value="F:sequence-specific DNA binding"/>
    <property type="evidence" value="ECO:0007669"/>
    <property type="project" value="InterPro"/>
</dbReference>
<dbReference type="GO" id="GO:0006355">
    <property type="term" value="P:regulation of DNA-templated transcription"/>
    <property type="evidence" value="ECO:0007669"/>
    <property type="project" value="InterPro"/>
</dbReference>
<gene>
    <name evidence="8" type="primary">SFH1</name>
    <name evidence="8" type="ORF">H4R18_004045</name>
</gene>
<protein>
    <submittedName>
        <fullName evidence="8">Chromatin structure remodeling complex protein sfh1</fullName>
    </submittedName>
</protein>
<keyword evidence="3" id="KW-0805">Transcription regulation</keyword>
<proteinExistence type="inferred from homology"/>
<keyword evidence="4" id="KW-0804">Transcription</keyword>
<evidence type="ECO:0000256" key="5">
    <source>
        <dbReference type="ARBA" id="ARBA00023242"/>
    </source>
</evidence>
<organism evidence="8 9">
    <name type="scientific">Coemansia javaensis</name>
    <dbReference type="NCBI Taxonomy" id="2761396"/>
    <lineage>
        <taxon>Eukaryota</taxon>
        <taxon>Fungi</taxon>
        <taxon>Fungi incertae sedis</taxon>
        <taxon>Zoopagomycota</taxon>
        <taxon>Kickxellomycotina</taxon>
        <taxon>Kickxellomycetes</taxon>
        <taxon>Kickxellales</taxon>
        <taxon>Kickxellaceae</taxon>
        <taxon>Coemansia</taxon>
    </lineage>
</organism>
<dbReference type="Pfam" id="PF04855">
    <property type="entry name" value="SNF5"/>
    <property type="match status" value="1"/>
</dbReference>
<comment type="similarity">
    <text evidence="2">Belongs to the SNF5 family.</text>
</comment>
<reference evidence="8" key="1">
    <citation type="submission" date="2022-07" db="EMBL/GenBank/DDBJ databases">
        <title>Phylogenomic reconstructions and comparative analyses of Kickxellomycotina fungi.</title>
        <authorList>
            <person name="Reynolds N.K."/>
            <person name="Stajich J.E."/>
            <person name="Barry K."/>
            <person name="Grigoriev I.V."/>
            <person name="Crous P."/>
            <person name="Smith M.E."/>
        </authorList>
    </citation>
    <scope>NUCLEOTIDE SEQUENCE</scope>
    <source>
        <strain evidence="8">NBRC 105414</strain>
    </source>
</reference>
<comment type="subcellular location">
    <subcellularLocation>
        <location evidence="1">Nucleus</location>
    </subcellularLocation>
</comment>
<feature type="compositionally biased region" description="Acidic residues" evidence="6">
    <location>
        <begin position="93"/>
        <end position="109"/>
    </location>
</feature>
<dbReference type="Proteomes" id="UP001140217">
    <property type="component" value="Unassembled WGS sequence"/>
</dbReference>
<dbReference type="SUPFAM" id="SSF57716">
    <property type="entry name" value="Glucocorticoid receptor-like (DNA-binding domain)"/>
    <property type="match status" value="1"/>
</dbReference>
<sequence>MQADSQQLQRMGLYRSSYLERLKEGDTAMLVLSALGGGGGSGGGGSGGMGAFGGLAGLGGSGSGSGGGGGGIGMTMRTRSTRGSRRNLRDWSSDSENEFGAEDEPESAFETEASSAKQASETGDESGKRQDTMSGIGAQPAYESLARRARRRTAHWHLRDDQAAWLAEQGEVLVPIRLELEVGDYRLHDAFVWNANERVITPEQFAAIYCADLSLSSGGRGEAQEYISQLIRQQIAEDVAENEWAFSGDELRANIDLEVQVGPLVLRDRIEWDIVEPLGSRPEEFARCLCRELGLGGEYPPLVAHRIREEVRRLRRELVNAGDAQWLRQPPVDSVLRPLNVAESWGPSIEIMSAEDMDKMWIHRERSYRRMRRSERGQTRTFGFLSQNAIPQDPPGGPAAGVAVPGINPVFYTQGLTGPSDAPSSGASSPQLSRRALSSTRSQGALTPTRSLSAPRVYNKVNVDTWECQHCGCDSSVTPIQRQGPNGPKTLCNACGIAWIVRDRQELPGSRKNKFRK</sequence>
<dbReference type="Gene3D" id="3.30.50.10">
    <property type="entry name" value="Erythroid Transcription Factor GATA-1, subunit A"/>
    <property type="match status" value="1"/>
</dbReference>
<evidence type="ECO:0000256" key="2">
    <source>
        <dbReference type="ARBA" id="ARBA00010239"/>
    </source>
</evidence>
<evidence type="ECO:0000256" key="1">
    <source>
        <dbReference type="ARBA" id="ARBA00004123"/>
    </source>
</evidence>
<feature type="region of interest" description="Disordered" evidence="6">
    <location>
        <begin position="414"/>
        <end position="451"/>
    </location>
</feature>